<organism evidence="3 4">
    <name type="scientific">Devosia lucknowensis</name>
    <dbReference type="NCBI Taxonomy" id="1096929"/>
    <lineage>
        <taxon>Bacteria</taxon>
        <taxon>Pseudomonadati</taxon>
        <taxon>Pseudomonadota</taxon>
        <taxon>Alphaproteobacteria</taxon>
        <taxon>Hyphomicrobiales</taxon>
        <taxon>Devosiaceae</taxon>
        <taxon>Devosia</taxon>
    </lineage>
</organism>
<keyword evidence="4" id="KW-1185">Reference proteome</keyword>
<evidence type="ECO:0000256" key="1">
    <source>
        <dbReference type="SAM" id="SignalP"/>
    </source>
</evidence>
<dbReference type="InterPro" id="IPR022388">
    <property type="entry name" value="CHP03808"/>
</dbReference>
<accession>A0A1Y6EE28</accession>
<reference evidence="4" key="1">
    <citation type="submission" date="2017-04" db="EMBL/GenBank/DDBJ databases">
        <authorList>
            <person name="Varghese N."/>
            <person name="Submissions S."/>
        </authorList>
    </citation>
    <scope>NUCLEOTIDE SEQUENCE [LARGE SCALE GENOMIC DNA]</scope>
</reference>
<feature type="domain" description="Right handed beta helix" evidence="2">
    <location>
        <begin position="114"/>
        <end position="205"/>
    </location>
</feature>
<feature type="chain" id="PRO_5012464274" evidence="1">
    <location>
        <begin position="23"/>
        <end position="421"/>
    </location>
</feature>
<dbReference type="InterPro" id="IPR039448">
    <property type="entry name" value="Beta_helix"/>
</dbReference>
<dbReference type="EMBL" id="FXWK01000001">
    <property type="protein sequence ID" value="SMQ60848.1"/>
    <property type="molecule type" value="Genomic_DNA"/>
</dbReference>
<evidence type="ECO:0000313" key="4">
    <source>
        <dbReference type="Proteomes" id="UP000194474"/>
    </source>
</evidence>
<dbReference type="Proteomes" id="UP000194474">
    <property type="component" value="Unassembled WGS sequence"/>
</dbReference>
<dbReference type="InterPro" id="IPR012334">
    <property type="entry name" value="Pectin_lyas_fold"/>
</dbReference>
<sequence length="421" mass="43195">MNNRRQVLAGLVGLGLAGPALAQTDSLVADSEADQSSAFQAALHAASGTGYLRLPAGRFRVSGIQFPRNLVVEGVPGATWLVGMGAPVGAISGQASVVLRDIGFAGDSGADALLRLQSSQGVVIERCLFRDSPDTALNIYESDAVVRDCDFASHGDAAIHAVDNLGLLLSGNRITRCGNAGIRVWRSEAGPDGSIVVNNRISNIDWRDGGNGQNGNGINVYLADQVIVADNHIADCAFTAVRLNTTRNTQVSGNQCLNSGEVAIFSEFGFSGSVIANNIVDGAAGGISITNMDSGGEVAVCNGNIVRNIAVRSEVNPDTTPFGIFAEADAAITGNMVENVPGIAIGAGWGPYLRNVVIANNVVTASRIGIGVSVAEGAGNVSISGNRVDASEHAIAGMAWSDVVAPDLLASAADYPNVSVR</sequence>
<evidence type="ECO:0000313" key="3">
    <source>
        <dbReference type="EMBL" id="SMQ60848.1"/>
    </source>
</evidence>
<dbReference type="RefSeq" id="WP_170926321.1">
    <property type="nucleotide sequence ID" value="NZ_FXWK01000001.1"/>
</dbReference>
<dbReference type="InterPro" id="IPR006626">
    <property type="entry name" value="PbH1"/>
</dbReference>
<dbReference type="SUPFAM" id="SSF51126">
    <property type="entry name" value="Pectin lyase-like"/>
    <property type="match status" value="1"/>
</dbReference>
<proteinExistence type="predicted"/>
<keyword evidence="1" id="KW-0732">Signal</keyword>
<name>A0A1Y6EE28_9HYPH</name>
<evidence type="ECO:0000259" key="2">
    <source>
        <dbReference type="Pfam" id="PF13229"/>
    </source>
</evidence>
<protein>
    <submittedName>
        <fullName evidence="3">Twin-arg-translocated uncharacterized repeat-containing protein</fullName>
    </submittedName>
</protein>
<dbReference type="AlphaFoldDB" id="A0A1Y6EE28"/>
<dbReference type="Pfam" id="PF13229">
    <property type="entry name" value="Beta_helix"/>
    <property type="match status" value="1"/>
</dbReference>
<dbReference type="NCBIfam" id="TIGR03807">
    <property type="entry name" value="RR_fam_repeat"/>
    <property type="match status" value="1"/>
</dbReference>
<dbReference type="NCBIfam" id="TIGR03808">
    <property type="entry name" value="RR_plus_rpt_1"/>
    <property type="match status" value="1"/>
</dbReference>
<dbReference type="SMART" id="SM00710">
    <property type="entry name" value="PbH1"/>
    <property type="match status" value="10"/>
</dbReference>
<dbReference type="Gene3D" id="2.160.20.10">
    <property type="entry name" value="Single-stranded right-handed beta-helix, Pectin lyase-like"/>
    <property type="match status" value="1"/>
</dbReference>
<feature type="signal peptide" evidence="1">
    <location>
        <begin position="1"/>
        <end position="22"/>
    </location>
</feature>
<dbReference type="InterPro" id="IPR022444">
    <property type="entry name" value="Cofactor-bd_rpt"/>
</dbReference>
<gene>
    <name evidence="3" type="ORF">SAMN06295905_0435</name>
</gene>
<dbReference type="InterPro" id="IPR011050">
    <property type="entry name" value="Pectin_lyase_fold/virulence"/>
</dbReference>